<proteinExistence type="predicted"/>
<protein>
    <recommendedName>
        <fullName evidence="3">Sulfotransferase family protein</fullName>
    </recommendedName>
</protein>
<dbReference type="AlphaFoldDB" id="A0A1H9FTX5"/>
<keyword evidence="2" id="KW-1185">Reference proteome</keyword>
<dbReference type="SUPFAM" id="SSF52540">
    <property type="entry name" value="P-loop containing nucleoside triphosphate hydrolases"/>
    <property type="match status" value="1"/>
</dbReference>
<sequence length="214" mass="24008">MTRLRVVNLGLPKSGTTTLARALKLAGLKVADYRIRRRQTDDASLHQAFVGQVLYDGYFHTGDPLSALEGFDAFTEINVLREGLSLWPQMDWGLIDAIRRHHPGTKFLASSRDPRQLSDSMLRWSNLGIERLPNNSIPGLPKGFGQTTLERVQWIKAHYAHLRQLFRDDSDFLEYDVSDSDAATKISAHIGVPLTWWGKANRNRTAQAITAGAV</sequence>
<dbReference type="EMBL" id="FOEP01000006">
    <property type="protein sequence ID" value="SEQ41335.1"/>
    <property type="molecule type" value="Genomic_DNA"/>
</dbReference>
<dbReference type="InterPro" id="IPR027417">
    <property type="entry name" value="P-loop_NTPase"/>
</dbReference>
<evidence type="ECO:0000313" key="2">
    <source>
        <dbReference type="Proteomes" id="UP000198634"/>
    </source>
</evidence>
<dbReference type="Proteomes" id="UP000198634">
    <property type="component" value="Unassembled WGS sequence"/>
</dbReference>
<name>A0A1H9FTX5_9RHOB</name>
<evidence type="ECO:0000313" key="1">
    <source>
        <dbReference type="EMBL" id="SEQ41335.1"/>
    </source>
</evidence>
<gene>
    <name evidence="1" type="ORF">SAMN04488092_106213</name>
</gene>
<dbReference type="RefSeq" id="WP_090269903.1">
    <property type="nucleotide sequence ID" value="NZ_FOEP01000006.1"/>
</dbReference>
<organism evidence="1 2">
    <name type="scientific">Thalassovita taeanensis</name>
    <dbReference type="NCBI Taxonomy" id="657014"/>
    <lineage>
        <taxon>Bacteria</taxon>
        <taxon>Pseudomonadati</taxon>
        <taxon>Pseudomonadota</taxon>
        <taxon>Alphaproteobacteria</taxon>
        <taxon>Rhodobacterales</taxon>
        <taxon>Roseobacteraceae</taxon>
        <taxon>Thalassovita</taxon>
    </lineage>
</organism>
<evidence type="ECO:0008006" key="3">
    <source>
        <dbReference type="Google" id="ProtNLM"/>
    </source>
</evidence>
<dbReference type="OrthoDB" id="7833823at2"/>
<dbReference type="PANTHER" id="PTHR36978:SF4">
    <property type="entry name" value="P-LOOP CONTAINING NUCLEOSIDE TRIPHOSPHATE HYDROLASE PROTEIN"/>
    <property type="match status" value="1"/>
</dbReference>
<dbReference type="STRING" id="657014.SAMN04488092_106213"/>
<reference evidence="1 2" key="1">
    <citation type="submission" date="2016-10" db="EMBL/GenBank/DDBJ databases">
        <authorList>
            <person name="de Groot N.N."/>
        </authorList>
    </citation>
    <scope>NUCLEOTIDE SEQUENCE [LARGE SCALE GENOMIC DNA]</scope>
    <source>
        <strain evidence="1 2">DSM 22007</strain>
    </source>
</reference>
<dbReference type="Gene3D" id="3.40.50.300">
    <property type="entry name" value="P-loop containing nucleotide triphosphate hydrolases"/>
    <property type="match status" value="1"/>
</dbReference>
<accession>A0A1H9FTX5</accession>
<dbReference type="PANTHER" id="PTHR36978">
    <property type="entry name" value="P-LOOP CONTAINING NUCLEOTIDE TRIPHOSPHATE HYDROLASE"/>
    <property type="match status" value="1"/>
</dbReference>